<evidence type="ECO:0000256" key="7">
    <source>
        <dbReference type="ARBA" id="ARBA00023163"/>
    </source>
</evidence>
<evidence type="ECO:0000256" key="4">
    <source>
        <dbReference type="ARBA" id="ARBA00022729"/>
    </source>
</evidence>
<dbReference type="SUPFAM" id="SSF46689">
    <property type="entry name" value="Homeodomain-like"/>
    <property type="match status" value="2"/>
</dbReference>
<comment type="similarity">
    <text evidence="2">Belongs to the bacterial solute-binding protein 8 family.</text>
</comment>
<keyword evidence="5" id="KW-0805">Transcription regulation</keyword>
<evidence type="ECO:0000256" key="6">
    <source>
        <dbReference type="ARBA" id="ARBA00023125"/>
    </source>
</evidence>
<dbReference type="GO" id="GO:0003700">
    <property type="term" value="F:DNA-binding transcription factor activity"/>
    <property type="evidence" value="ECO:0007669"/>
    <property type="project" value="InterPro"/>
</dbReference>
<comment type="caution">
    <text evidence="11">The sequence shown here is derived from an EMBL/GenBank/DDBJ whole genome shotgun (WGS) entry which is preliminary data.</text>
</comment>
<dbReference type="EMBL" id="MRTJ01000003">
    <property type="protein sequence ID" value="OMF14428.1"/>
    <property type="molecule type" value="Genomic_DNA"/>
</dbReference>
<dbReference type="PROSITE" id="PS00041">
    <property type="entry name" value="HTH_ARAC_FAMILY_1"/>
    <property type="match status" value="1"/>
</dbReference>
<feature type="domain" description="HTH araC/xylS-type" evidence="9">
    <location>
        <begin position="177"/>
        <end position="276"/>
    </location>
</feature>
<dbReference type="InterPro" id="IPR051313">
    <property type="entry name" value="Bact_iron-sidero_bind"/>
</dbReference>
<dbReference type="PROSITE" id="PS50983">
    <property type="entry name" value="FE_B12_PBP"/>
    <property type="match status" value="1"/>
</dbReference>
<evidence type="ECO:0000256" key="1">
    <source>
        <dbReference type="ARBA" id="ARBA00004196"/>
    </source>
</evidence>
<keyword evidence="7" id="KW-0804">Transcription</keyword>
<dbReference type="InterPro" id="IPR002491">
    <property type="entry name" value="ABC_transptr_periplasmic_BD"/>
</dbReference>
<dbReference type="PRINTS" id="PR00032">
    <property type="entry name" value="HTHARAC"/>
</dbReference>
<feature type="domain" description="Fe/B12 periplasmic-binding" evidence="10">
    <location>
        <begin position="387"/>
        <end position="644"/>
    </location>
</feature>
<dbReference type="Gene3D" id="3.40.50.1980">
    <property type="entry name" value="Nitrogenase molybdenum iron protein domain"/>
    <property type="match status" value="2"/>
</dbReference>
<evidence type="ECO:0000259" key="9">
    <source>
        <dbReference type="PROSITE" id="PS01124"/>
    </source>
</evidence>
<dbReference type="PROSITE" id="PS01124">
    <property type="entry name" value="HTH_ARAC_FAMILY_2"/>
    <property type="match status" value="1"/>
</dbReference>
<dbReference type="OrthoDB" id="152124at2"/>
<dbReference type="InterPro" id="IPR018060">
    <property type="entry name" value="HTH_AraC"/>
</dbReference>
<dbReference type="PANTHER" id="PTHR30532:SF29">
    <property type="entry name" value="FE(3+) DICITRATE-BINDING PERIPLASMIC PROTEIN"/>
    <property type="match status" value="1"/>
</dbReference>
<evidence type="ECO:0000256" key="8">
    <source>
        <dbReference type="SAM" id="MobiDB-lite"/>
    </source>
</evidence>
<evidence type="ECO:0000256" key="5">
    <source>
        <dbReference type="ARBA" id="ARBA00023015"/>
    </source>
</evidence>
<organism evidence="11 12">
    <name type="scientific">Paenibacillus amylolyticus</name>
    <dbReference type="NCBI Taxonomy" id="1451"/>
    <lineage>
        <taxon>Bacteria</taxon>
        <taxon>Bacillati</taxon>
        <taxon>Bacillota</taxon>
        <taxon>Bacilli</taxon>
        <taxon>Bacillales</taxon>
        <taxon>Paenibacillaceae</taxon>
        <taxon>Paenibacillus</taxon>
    </lineage>
</organism>
<keyword evidence="3" id="KW-0813">Transport</keyword>
<proteinExistence type="inferred from homology"/>
<keyword evidence="6" id="KW-0238">DNA-binding</keyword>
<keyword evidence="4" id="KW-0732">Signal</keyword>
<gene>
    <name evidence="11" type="ORF">BK131_13280</name>
</gene>
<evidence type="ECO:0000313" key="11">
    <source>
        <dbReference type="EMBL" id="OMF14428.1"/>
    </source>
</evidence>
<evidence type="ECO:0000259" key="10">
    <source>
        <dbReference type="PROSITE" id="PS50983"/>
    </source>
</evidence>
<dbReference type="GO" id="GO:0043565">
    <property type="term" value="F:sequence-specific DNA binding"/>
    <property type="evidence" value="ECO:0007669"/>
    <property type="project" value="InterPro"/>
</dbReference>
<dbReference type="PANTHER" id="PTHR30532">
    <property type="entry name" value="IRON III DICITRATE-BINDING PERIPLASMIC PROTEIN"/>
    <property type="match status" value="1"/>
</dbReference>
<evidence type="ECO:0000313" key="12">
    <source>
        <dbReference type="Proteomes" id="UP000187134"/>
    </source>
</evidence>
<dbReference type="Pfam" id="PF01497">
    <property type="entry name" value="Peripla_BP_2"/>
    <property type="match status" value="1"/>
</dbReference>
<dbReference type="Gene3D" id="1.10.10.60">
    <property type="entry name" value="Homeodomain-like"/>
    <property type="match status" value="2"/>
</dbReference>
<dbReference type="SMART" id="SM00342">
    <property type="entry name" value="HTH_ARAC"/>
    <property type="match status" value="1"/>
</dbReference>
<dbReference type="InterPro" id="IPR009057">
    <property type="entry name" value="Homeodomain-like_sf"/>
</dbReference>
<dbReference type="RefSeq" id="WP_076331973.1">
    <property type="nucleotide sequence ID" value="NZ_MRTJ01000003.1"/>
</dbReference>
<dbReference type="InterPro" id="IPR020449">
    <property type="entry name" value="Tscrpt_reg_AraC-type_HTH"/>
</dbReference>
<evidence type="ECO:0000256" key="3">
    <source>
        <dbReference type="ARBA" id="ARBA00022448"/>
    </source>
</evidence>
<dbReference type="Proteomes" id="UP000187134">
    <property type="component" value="Unassembled WGS sequence"/>
</dbReference>
<name>A0A1R1BXB7_PAEAM</name>
<comment type="subcellular location">
    <subcellularLocation>
        <location evidence="1">Cell envelope</location>
    </subcellularLocation>
</comment>
<dbReference type="AlphaFoldDB" id="A0A1R1BXB7"/>
<reference evidence="11 12" key="1">
    <citation type="submission" date="2016-11" db="EMBL/GenBank/DDBJ databases">
        <title>Paenibacillus species isolates.</title>
        <authorList>
            <person name="Beno S.M."/>
        </authorList>
    </citation>
    <scope>NUCLEOTIDE SEQUENCE [LARGE SCALE GENOMIC DNA]</scope>
    <source>
        <strain evidence="11 12">FSL H8-0246</strain>
    </source>
</reference>
<accession>A0A1R1BXB7</accession>
<dbReference type="CDD" id="cd01146">
    <property type="entry name" value="FhuD"/>
    <property type="match status" value="1"/>
</dbReference>
<evidence type="ECO:0000256" key="2">
    <source>
        <dbReference type="ARBA" id="ARBA00008814"/>
    </source>
</evidence>
<dbReference type="Pfam" id="PF12833">
    <property type="entry name" value="HTH_18"/>
    <property type="match status" value="1"/>
</dbReference>
<dbReference type="SUPFAM" id="SSF53807">
    <property type="entry name" value="Helical backbone' metal receptor"/>
    <property type="match status" value="1"/>
</dbReference>
<sequence length="644" mass="72266">MNIDRYIELWNQAAVQVVDVQHHMLGHGEDSMIHELPTSGLIYTVRGGGLIYMDYNQYRTDRYHLIHGGKGSFLQIDVLEEQLEYYLILYQAHILLSAGTAARLLPDGSQLLEIQYDLKPIHPVMLQDKISQLRQMWTSPHRLQEMQVRSIFLQVMMEILEQLQSSEVSSEPPDLVAQAMSYIQEHYHLPITIDSLAAKLECSPRHLGRLFRNSEIGQSPSDYLVQFRMSKARELLVQTDLALKDVASSIGYEDVYHFSRMFKKYCGLSPIHYRNQYLQSPTGLNTTSAMSDISIVESLIPRYIDNGSQNKQVSGGSFMMYNWSRRSTVMMLLLSFSLLMSACASPAPSTNAPAVSSGSEQATADTTSSRTINHDLGSTKVPVEPTRIVVLEQGFTQTLAALEVKPVGVADDNKPERFPKDTLAYIEGYTSVGTRSEPNLEVIRTLKPDLIIADTSRHGNVYDELSAIAPTIVFKNDTANYEDILVSTEKIGEALGKTEATTALLEEHQKRLDELKQMINPQQSVLIVAADEDETQSFQVRTDQAFHSSFLSAAGLNYALKDEKEVNQLMTTEQLLTIDSDQILILINEDGPSVLEGQKDNLLWNQLKAVQNGNAHEVELATWSRQRSIPALNNIMDEAAAYFK</sequence>
<dbReference type="InterPro" id="IPR018062">
    <property type="entry name" value="HTH_AraC-typ_CS"/>
</dbReference>
<feature type="region of interest" description="Disordered" evidence="8">
    <location>
        <begin position="349"/>
        <end position="378"/>
    </location>
</feature>
<dbReference type="GO" id="GO:0030288">
    <property type="term" value="C:outer membrane-bounded periplasmic space"/>
    <property type="evidence" value="ECO:0007669"/>
    <property type="project" value="TreeGrafter"/>
</dbReference>
<protein>
    <recommendedName>
        <fullName evidence="13">AraC family transcriptional regulator</fullName>
    </recommendedName>
</protein>
<dbReference type="GO" id="GO:1901678">
    <property type="term" value="P:iron coordination entity transport"/>
    <property type="evidence" value="ECO:0007669"/>
    <property type="project" value="UniProtKB-ARBA"/>
</dbReference>
<feature type="compositionally biased region" description="Polar residues" evidence="8">
    <location>
        <begin position="349"/>
        <end position="371"/>
    </location>
</feature>
<evidence type="ECO:0008006" key="13">
    <source>
        <dbReference type="Google" id="ProtNLM"/>
    </source>
</evidence>